<evidence type="ECO:0000313" key="3">
    <source>
        <dbReference type="Proteomes" id="UP000399805"/>
    </source>
</evidence>
<gene>
    <name evidence="2" type="ORF">AA23TX_09064</name>
</gene>
<evidence type="ECO:0000313" key="2">
    <source>
        <dbReference type="EMBL" id="VVJ24190.1"/>
    </source>
</evidence>
<organism evidence="2 3">
    <name type="scientific">Amycolatopsis camponoti</name>
    <dbReference type="NCBI Taxonomy" id="2606593"/>
    <lineage>
        <taxon>Bacteria</taxon>
        <taxon>Bacillati</taxon>
        <taxon>Actinomycetota</taxon>
        <taxon>Actinomycetes</taxon>
        <taxon>Pseudonocardiales</taxon>
        <taxon>Pseudonocardiaceae</taxon>
        <taxon>Amycolatopsis</taxon>
    </lineage>
</organism>
<accession>A0A6I8M5P8</accession>
<proteinExistence type="predicted"/>
<evidence type="ECO:0000256" key="1">
    <source>
        <dbReference type="SAM" id="MobiDB-lite"/>
    </source>
</evidence>
<dbReference type="EMBL" id="CABVGP010000003">
    <property type="protein sequence ID" value="VVJ24190.1"/>
    <property type="molecule type" value="Genomic_DNA"/>
</dbReference>
<sequence length="417" mass="43215">MAEVEDVASGITVKSDDPATVLGMNVGNAVKATPFVGGAVTVGKDFVSVAKAVTAPHPDGADITLGLGTIATDTAGFIQSSSSTITDIATDPLGWLVGQGLNFLIGVVQPVQDAIHFVSGDGPALGVAAENFGAIATGLDQLSKNFGQVADERLKGWQGDAANAARTSLGEFAHGIGGVAGKSGDLAQMLQLNSMLMSFIEELIKAILTEFITWLVMLWVPALAAAVPTCGASTAAAGAATEGEAVATTARTTQKVSKLREILQKVLDWLKKLKDKLAATKLGQKLAEGKTATKLSEIAEKNSGKTLLEKTMGEDGMLGKRWAKAWENPVKDAAGNIQYKPSILKTGAEEALKKGGEAAVKGVLGFNPANPSDNDAKNVNDHLGKLNSHTKNAKKASGYGSTGEDQSDEETRTELDF</sequence>
<reference evidence="2 3" key="1">
    <citation type="submission" date="2019-09" db="EMBL/GenBank/DDBJ databases">
        <authorList>
            <person name="Leyn A S."/>
        </authorList>
    </citation>
    <scope>NUCLEOTIDE SEQUENCE [LARGE SCALE GENOMIC DNA]</scope>
    <source>
        <strain evidence="2">AA231_1</strain>
    </source>
</reference>
<keyword evidence="3" id="KW-1185">Reference proteome</keyword>
<feature type="region of interest" description="Disordered" evidence="1">
    <location>
        <begin position="368"/>
        <end position="417"/>
    </location>
</feature>
<dbReference type="AlphaFoldDB" id="A0A6I8M5P8"/>
<feature type="compositionally biased region" description="Basic and acidic residues" evidence="1">
    <location>
        <begin position="374"/>
        <end position="384"/>
    </location>
</feature>
<protein>
    <submittedName>
        <fullName evidence="2">YD repeat protein</fullName>
    </submittedName>
</protein>
<name>A0A6I8M5P8_9PSEU</name>
<dbReference type="RefSeq" id="WP_155548864.1">
    <property type="nucleotide sequence ID" value="NZ_CABVGP010000003.1"/>
</dbReference>
<dbReference type="Proteomes" id="UP000399805">
    <property type="component" value="Unassembled WGS sequence"/>
</dbReference>